<sequence length="154" mass="17234">MAKGQYAQLLPRDCRSYYIRTIGYIDDEKSYHQFLIEMIRAATDYFSYNDRYEVGEFKKIGNKEILVVKGQYAQLFDKKNGGYYVRTIGYIDDENGYHSFLLDLSKAVTEEEEIEKPFIISGGPVLTTTAGPGGPGFKPSISSTVLISLSGGNA</sequence>
<gene>
    <name evidence="1" type="ORF">BDFB_004438</name>
</gene>
<name>A0A482V3X0_ASBVE</name>
<accession>A0A482V3X0</accession>
<organism evidence="1 2">
    <name type="scientific">Asbolus verrucosus</name>
    <name type="common">Desert ironclad beetle</name>
    <dbReference type="NCBI Taxonomy" id="1661398"/>
    <lineage>
        <taxon>Eukaryota</taxon>
        <taxon>Metazoa</taxon>
        <taxon>Ecdysozoa</taxon>
        <taxon>Arthropoda</taxon>
        <taxon>Hexapoda</taxon>
        <taxon>Insecta</taxon>
        <taxon>Pterygota</taxon>
        <taxon>Neoptera</taxon>
        <taxon>Endopterygota</taxon>
        <taxon>Coleoptera</taxon>
        <taxon>Polyphaga</taxon>
        <taxon>Cucujiformia</taxon>
        <taxon>Tenebrionidae</taxon>
        <taxon>Pimeliinae</taxon>
        <taxon>Asbolus</taxon>
    </lineage>
</organism>
<evidence type="ECO:0000313" key="1">
    <source>
        <dbReference type="EMBL" id="RZB38644.1"/>
    </source>
</evidence>
<comment type="caution">
    <text evidence="1">The sequence shown here is derived from an EMBL/GenBank/DDBJ whole genome shotgun (WGS) entry which is preliminary data.</text>
</comment>
<dbReference type="OrthoDB" id="6750467at2759"/>
<dbReference type="EMBL" id="QDEB01135135">
    <property type="protein sequence ID" value="RZB38644.1"/>
    <property type="molecule type" value="Genomic_DNA"/>
</dbReference>
<feature type="non-terminal residue" evidence="1">
    <location>
        <position position="154"/>
    </location>
</feature>
<keyword evidence="2" id="KW-1185">Reference proteome</keyword>
<dbReference type="AlphaFoldDB" id="A0A482V3X0"/>
<protein>
    <submittedName>
        <fullName evidence="1">Uncharacterized protein</fullName>
    </submittedName>
</protein>
<dbReference type="Proteomes" id="UP000292052">
    <property type="component" value="Unassembled WGS sequence"/>
</dbReference>
<reference evidence="1 2" key="1">
    <citation type="submission" date="2017-03" db="EMBL/GenBank/DDBJ databases">
        <title>Genome of the blue death feigning beetle - Asbolus verrucosus.</title>
        <authorList>
            <person name="Rider S.D."/>
        </authorList>
    </citation>
    <scope>NUCLEOTIDE SEQUENCE [LARGE SCALE GENOMIC DNA]</scope>
    <source>
        <strain evidence="1">Butters</strain>
        <tissue evidence="1">Head and leg muscle</tissue>
    </source>
</reference>
<proteinExistence type="predicted"/>
<evidence type="ECO:0000313" key="2">
    <source>
        <dbReference type="Proteomes" id="UP000292052"/>
    </source>
</evidence>